<evidence type="ECO:0000313" key="2">
    <source>
        <dbReference type="EMBL" id="KAK8580353.1"/>
    </source>
</evidence>
<organism evidence="2 3">
    <name type="scientific">Hibiscus sabdariffa</name>
    <name type="common">roselle</name>
    <dbReference type="NCBI Taxonomy" id="183260"/>
    <lineage>
        <taxon>Eukaryota</taxon>
        <taxon>Viridiplantae</taxon>
        <taxon>Streptophyta</taxon>
        <taxon>Embryophyta</taxon>
        <taxon>Tracheophyta</taxon>
        <taxon>Spermatophyta</taxon>
        <taxon>Magnoliopsida</taxon>
        <taxon>eudicotyledons</taxon>
        <taxon>Gunneridae</taxon>
        <taxon>Pentapetalae</taxon>
        <taxon>rosids</taxon>
        <taxon>malvids</taxon>
        <taxon>Malvales</taxon>
        <taxon>Malvaceae</taxon>
        <taxon>Malvoideae</taxon>
        <taxon>Hibiscus</taxon>
    </lineage>
</organism>
<keyword evidence="3" id="KW-1185">Reference proteome</keyword>
<evidence type="ECO:0000256" key="1">
    <source>
        <dbReference type="SAM" id="Coils"/>
    </source>
</evidence>
<keyword evidence="1" id="KW-0175">Coiled coil</keyword>
<gene>
    <name evidence="2" type="ORF">V6N12_070631</name>
</gene>
<feature type="coiled-coil region" evidence="1">
    <location>
        <begin position="24"/>
        <end position="51"/>
    </location>
</feature>
<comment type="caution">
    <text evidence="2">The sequence shown here is derived from an EMBL/GenBank/DDBJ whole genome shotgun (WGS) entry which is preliminary data.</text>
</comment>
<sequence length="120" mass="14279">MHDLYCKSTRKYRSLLELQDNALSVNEKKRRDRAIKRNKRLENEKTSLEAEASSPINSDIARKQILTRSVRKTLAFRKTLWEEGIYFWFLWLHFDLSLCLTDCPGRNCVIEILLICFIKL</sequence>
<reference evidence="2 3" key="1">
    <citation type="journal article" date="2024" name="G3 (Bethesda)">
        <title>Genome assembly of Hibiscus sabdariffa L. provides insights into metabolisms of medicinal natural products.</title>
        <authorList>
            <person name="Kim T."/>
        </authorList>
    </citation>
    <scope>NUCLEOTIDE SEQUENCE [LARGE SCALE GENOMIC DNA]</scope>
    <source>
        <strain evidence="2">TK-2024</strain>
        <tissue evidence="2">Old leaves</tissue>
    </source>
</reference>
<evidence type="ECO:0000313" key="3">
    <source>
        <dbReference type="Proteomes" id="UP001472677"/>
    </source>
</evidence>
<dbReference type="EMBL" id="JBBPBM010000006">
    <property type="protein sequence ID" value="KAK8580353.1"/>
    <property type="molecule type" value="Genomic_DNA"/>
</dbReference>
<protein>
    <recommendedName>
        <fullName evidence="4">IBB domain-containing protein</fullName>
    </recommendedName>
</protein>
<proteinExistence type="predicted"/>
<evidence type="ECO:0008006" key="4">
    <source>
        <dbReference type="Google" id="ProtNLM"/>
    </source>
</evidence>
<name>A0ABR2FHD2_9ROSI</name>
<accession>A0ABR2FHD2</accession>
<dbReference type="Proteomes" id="UP001472677">
    <property type="component" value="Unassembled WGS sequence"/>
</dbReference>